<reference evidence="3 5" key="1">
    <citation type="submission" date="2014-03" db="EMBL/GenBank/DDBJ databases">
        <title>Complete genome sequence of the Radio-Resistant Rubrobacter radiotolerans RSPS-4.</title>
        <authorList>
            <person name="Egas C.C."/>
            <person name="Barroso C.C."/>
            <person name="Froufe H.J.C."/>
            <person name="Pacheco J.J."/>
            <person name="Albuquerque L.L."/>
            <person name="da Costa M.M.S."/>
        </authorList>
    </citation>
    <scope>NUCLEOTIDE SEQUENCE [LARGE SCALE GENOMIC DNA]</scope>
    <source>
        <strain evidence="3 5">RSPS-4</strain>
    </source>
</reference>
<evidence type="ECO:0000313" key="5">
    <source>
        <dbReference type="Proteomes" id="UP000025229"/>
    </source>
</evidence>
<dbReference type="HOGENOM" id="CLU_049301_21_0_11"/>
<evidence type="ECO:0000313" key="4">
    <source>
        <dbReference type="EMBL" id="MDX5892668.1"/>
    </source>
</evidence>
<protein>
    <submittedName>
        <fullName evidence="3 4">Universal stress protein</fullName>
    </submittedName>
</protein>
<dbReference type="PANTHER" id="PTHR46268">
    <property type="entry name" value="STRESS RESPONSE PROTEIN NHAX"/>
    <property type="match status" value="1"/>
</dbReference>
<gene>
    <name evidence="3" type="ORF">RradSPS_2746</name>
    <name evidence="4" type="ORF">SIL72_01365</name>
</gene>
<dbReference type="Proteomes" id="UP000025229">
    <property type="component" value="Chromosome"/>
</dbReference>
<dbReference type="Gene3D" id="3.40.50.620">
    <property type="entry name" value="HUPs"/>
    <property type="match status" value="1"/>
</dbReference>
<evidence type="ECO:0000313" key="3">
    <source>
        <dbReference type="EMBL" id="AHY48029.1"/>
    </source>
</evidence>
<dbReference type="InterPro" id="IPR014729">
    <property type="entry name" value="Rossmann-like_a/b/a_fold"/>
</dbReference>
<dbReference type="InterPro" id="IPR006016">
    <property type="entry name" value="UspA"/>
</dbReference>
<name>A0A023X7J6_RUBRA</name>
<dbReference type="KEGG" id="rrd:RradSPS_2746"/>
<evidence type="ECO:0000259" key="2">
    <source>
        <dbReference type="Pfam" id="PF00582"/>
    </source>
</evidence>
<organism evidence="3 5">
    <name type="scientific">Rubrobacter radiotolerans</name>
    <name type="common">Arthrobacter radiotolerans</name>
    <dbReference type="NCBI Taxonomy" id="42256"/>
    <lineage>
        <taxon>Bacteria</taxon>
        <taxon>Bacillati</taxon>
        <taxon>Actinomycetota</taxon>
        <taxon>Rubrobacteria</taxon>
        <taxon>Rubrobacterales</taxon>
        <taxon>Rubrobacteraceae</taxon>
        <taxon>Rubrobacter</taxon>
    </lineage>
</organism>
<dbReference type="eggNOG" id="COG0589">
    <property type="taxonomic scope" value="Bacteria"/>
</dbReference>
<dbReference type="PRINTS" id="PR01438">
    <property type="entry name" value="UNVRSLSTRESS"/>
</dbReference>
<dbReference type="InterPro" id="IPR006015">
    <property type="entry name" value="Universal_stress_UspA"/>
</dbReference>
<feature type="domain" description="UspA" evidence="2">
    <location>
        <begin position="2"/>
        <end position="54"/>
    </location>
</feature>
<dbReference type="CDD" id="cd23659">
    <property type="entry name" value="USP_At3g01520-like"/>
    <property type="match status" value="1"/>
</dbReference>
<dbReference type="EMBL" id="CP007514">
    <property type="protein sequence ID" value="AHY48029.1"/>
    <property type="molecule type" value="Genomic_DNA"/>
</dbReference>
<dbReference type="AlphaFoldDB" id="A0A023X7J6"/>
<dbReference type="PANTHER" id="PTHR46268:SF6">
    <property type="entry name" value="UNIVERSAL STRESS PROTEIN UP12"/>
    <property type="match status" value="1"/>
</dbReference>
<dbReference type="Pfam" id="PF00582">
    <property type="entry name" value="Usp"/>
    <property type="match status" value="1"/>
</dbReference>
<accession>A0A023X7J6</accession>
<proteinExistence type="inferred from homology"/>
<dbReference type="SUPFAM" id="SSF52402">
    <property type="entry name" value="Adenine nucleotide alpha hydrolases-like"/>
    <property type="match status" value="1"/>
</dbReference>
<dbReference type="EMBL" id="JAWXXX010000001">
    <property type="protein sequence ID" value="MDX5892668.1"/>
    <property type="molecule type" value="Genomic_DNA"/>
</dbReference>
<comment type="similarity">
    <text evidence="1">Belongs to the universal stress protein A family.</text>
</comment>
<evidence type="ECO:0000256" key="1">
    <source>
        <dbReference type="ARBA" id="ARBA00008791"/>
    </source>
</evidence>
<keyword evidence="5" id="KW-1185">Reference proteome</keyword>
<dbReference type="Proteomes" id="UP001281130">
    <property type="component" value="Unassembled WGS sequence"/>
</dbReference>
<reference evidence="4" key="2">
    <citation type="submission" date="2023-11" db="EMBL/GenBank/DDBJ databases">
        <title>MicrobeMod: A computational toolkit for identifying prokaryotic methylation and restriction-modification with nanopore sequencing.</title>
        <authorList>
            <person name="Crits-Christoph A."/>
            <person name="Kang S.C."/>
            <person name="Lee H."/>
            <person name="Ostrov N."/>
        </authorList>
    </citation>
    <scope>NUCLEOTIDE SEQUENCE</scope>
    <source>
        <strain evidence="4">ATCC 51242</strain>
    </source>
</reference>
<sequence length="55" mass="5753">MGRPDAEVVALAEEIGAGLIVLGSRGLGGMKRVLMGSVSDSVVRHAHCPVLVVRW</sequence>